<dbReference type="Proteomes" id="UP001055117">
    <property type="component" value="Unassembled WGS sequence"/>
</dbReference>
<protein>
    <submittedName>
        <fullName evidence="1">Uncharacterized protein</fullName>
    </submittedName>
</protein>
<reference evidence="1 2" key="1">
    <citation type="journal article" date="2021" name="Front. Microbiol.">
        <title>Comprehensive Comparative Genomics and Phenotyping of Methylobacterium Species.</title>
        <authorList>
            <person name="Alessa O."/>
            <person name="Ogura Y."/>
            <person name="Fujitani Y."/>
            <person name="Takami H."/>
            <person name="Hayashi T."/>
            <person name="Sahin N."/>
            <person name="Tani A."/>
        </authorList>
    </citation>
    <scope>NUCLEOTIDE SEQUENCE [LARGE SCALE GENOMIC DNA]</scope>
    <source>
        <strain evidence="1 2">DSM 23679</strain>
    </source>
</reference>
<keyword evidence="2" id="KW-1185">Reference proteome</keyword>
<organism evidence="1 2">
    <name type="scientific">Methylobacterium cerastii</name>
    <dbReference type="NCBI Taxonomy" id="932741"/>
    <lineage>
        <taxon>Bacteria</taxon>
        <taxon>Pseudomonadati</taxon>
        <taxon>Pseudomonadota</taxon>
        <taxon>Alphaproteobacteria</taxon>
        <taxon>Hyphomicrobiales</taxon>
        <taxon>Methylobacteriaceae</taxon>
        <taxon>Methylobacterium</taxon>
    </lineage>
</organism>
<evidence type="ECO:0000313" key="2">
    <source>
        <dbReference type="Proteomes" id="UP001055117"/>
    </source>
</evidence>
<proteinExistence type="predicted"/>
<name>A0ABQ4QC72_9HYPH</name>
<comment type="caution">
    <text evidence="1">The sequence shown here is derived from an EMBL/GenBank/DDBJ whole genome shotgun (WGS) entry which is preliminary data.</text>
</comment>
<sequence length="67" mass="7764">MPNYRVDFEKQIFGLPFTIGSVEIHRARDPDRARRAAELKFARQYGLGDWRERADSAVVAQAGDERR</sequence>
<evidence type="ECO:0000313" key="1">
    <source>
        <dbReference type="EMBL" id="GJD42803.1"/>
    </source>
</evidence>
<accession>A0ABQ4QC72</accession>
<dbReference type="EMBL" id="BPQG01000006">
    <property type="protein sequence ID" value="GJD42803.1"/>
    <property type="molecule type" value="Genomic_DNA"/>
</dbReference>
<gene>
    <name evidence="1" type="ORF">AFCDBAGC_0643</name>
</gene>